<dbReference type="EMBL" id="BJON01000012">
    <property type="protein sequence ID" value="GED69420.1"/>
    <property type="molecule type" value="Genomic_DNA"/>
</dbReference>
<dbReference type="STRING" id="54915.ADS79_07340"/>
<reference evidence="4" key="2">
    <citation type="submission" date="2015-07" db="EMBL/GenBank/DDBJ databases">
        <title>MeaNS - Measles Nucleotide Surveillance Program.</title>
        <authorList>
            <person name="Tran T."/>
            <person name="Druce J."/>
        </authorList>
    </citation>
    <scope>NUCLEOTIDE SEQUENCE</scope>
    <source>
        <strain evidence="4">DSM 9887</strain>
    </source>
</reference>
<gene>
    <name evidence="4" type="ORF">ADS79_07340</name>
    <name evidence="3" type="ORF">BRE01_31220</name>
</gene>
<accession>A0A0K9YYG2</accession>
<dbReference type="OrthoDB" id="8115576at2"/>
<dbReference type="Proteomes" id="UP000319578">
    <property type="component" value="Unassembled WGS sequence"/>
</dbReference>
<dbReference type="GO" id="GO:0003677">
    <property type="term" value="F:DNA binding"/>
    <property type="evidence" value="ECO:0007669"/>
    <property type="project" value="UniProtKB-KW"/>
</dbReference>
<comment type="caution">
    <text evidence="4">The sequence shown here is derived from an EMBL/GenBank/DDBJ whole genome shotgun (WGS) entry which is preliminary data.</text>
</comment>
<dbReference type="PANTHER" id="PTHR46558">
    <property type="entry name" value="TRACRIPTIONAL REGULATORY PROTEIN-RELATED-RELATED"/>
    <property type="match status" value="1"/>
</dbReference>
<dbReference type="PROSITE" id="PS50943">
    <property type="entry name" value="HTH_CROC1"/>
    <property type="match status" value="1"/>
</dbReference>
<dbReference type="SUPFAM" id="SSF47413">
    <property type="entry name" value="lambda repressor-like DNA-binding domains"/>
    <property type="match status" value="1"/>
</dbReference>
<dbReference type="RefSeq" id="WP_049737750.1">
    <property type="nucleotide sequence ID" value="NZ_BJON01000012.1"/>
</dbReference>
<dbReference type="EMBL" id="LGIQ01000005">
    <property type="protein sequence ID" value="KNB73744.1"/>
    <property type="molecule type" value="Genomic_DNA"/>
</dbReference>
<evidence type="ECO:0000313" key="6">
    <source>
        <dbReference type="Proteomes" id="UP000319578"/>
    </source>
</evidence>
<organism evidence="4 5">
    <name type="scientific">Brevibacillus reuszeri</name>
    <dbReference type="NCBI Taxonomy" id="54915"/>
    <lineage>
        <taxon>Bacteria</taxon>
        <taxon>Bacillati</taxon>
        <taxon>Bacillota</taxon>
        <taxon>Bacilli</taxon>
        <taxon>Bacillales</taxon>
        <taxon>Paenibacillaceae</taxon>
        <taxon>Brevibacillus</taxon>
    </lineage>
</organism>
<dbReference type="InterPro" id="IPR010982">
    <property type="entry name" value="Lambda_DNA-bd_dom_sf"/>
</dbReference>
<feature type="domain" description="HTH cro/C1-type" evidence="2">
    <location>
        <begin position="9"/>
        <end position="63"/>
    </location>
</feature>
<dbReference type="PATRIC" id="fig|54915.3.peg.6899"/>
<proteinExistence type="predicted"/>
<dbReference type="SMART" id="SM00530">
    <property type="entry name" value="HTH_XRE"/>
    <property type="match status" value="1"/>
</dbReference>
<sequence>MTSTIASMLKSLRKQHKLMQKDVADKLGISESAYGFYEQGRREPSLDNIKQLAEIFNVSVDYLLTGISYAFDPEKMQYVKRTDDMPLNMDLAESKPIYSVSKPLTKGELLQELTDDPDDFYFLDGYLDASEEEKKELRKHFMDIKRQMRENNIKSTRSRSLFEITEDIKKSPKND</sequence>
<dbReference type="Proteomes" id="UP000036834">
    <property type="component" value="Unassembled WGS sequence"/>
</dbReference>
<reference evidence="3 6" key="3">
    <citation type="submission" date="2019-06" db="EMBL/GenBank/DDBJ databases">
        <title>Whole genome shotgun sequence of Brevibacillus reuszeri NBRC 15719.</title>
        <authorList>
            <person name="Hosoyama A."/>
            <person name="Uohara A."/>
            <person name="Ohji S."/>
            <person name="Ichikawa N."/>
        </authorList>
    </citation>
    <scope>NUCLEOTIDE SEQUENCE [LARGE SCALE GENOMIC DNA]</scope>
    <source>
        <strain evidence="3 6">NBRC 15719</strain>
    </source>
</reference>
<name>A0A0K9YYG2_9BACL</name>
<reference evidence="5" key="1">
    <citation type="submission" date="2015-07" db="EMBL/GenBank/DDBJ databases">
        <title>Genome sequencing project for genomic taxonomy and phylogenomics of Bacillus-like bacteria.</title>
        <authorList>
            <person name="Liu B."/>
            <person name="Wang J."/>
            <person name="Zhu Y."/>
            <person name="Liu G."/>
            <person name="Chen Q."/>
            <person name="Chen Z."/>
            <person name="Lan J."/>
            <person name="Che J."/>
            <person name="Ge C."/>
            <person name="Shi H."/>
            <person name="Pan Z."/>
            <person name="Liu X."/>
        </authorList>
    </citation>
    <scope>NUCLEOTIDE SEQUENCE [LARGE SCALE GENOMIC DNA]</scope>
    <source>
        <strain evidence="5">DSM 9887</strain>
    </source>
</reference>
<dbReference type="Pfam" id="PF01381">
    <property type="entry name" value="HTH_3"/>
    <property type="match status" value="1"/>
</dbReference>
<evidence type="ECO:0000313" key="3">
    <source>
        <dbReference type="EMBL" id="GED69420.1"/>
    </source>
</evidence>
<evidence type="ECO:0000313" key="4">
    <source>
        <dbReference type="EMBL" id="KNB73744.1"/>
    </source>
</evidence>
<dbReference type="PANTHER" id="PTHR46558:SF11">
    <property type="entry name" value="HTH-TYPE TRANSCRIPTIONAL REGULATOR XRE"/>
    <property type="match status" value="1"/>
</dbReference>
<keyword evidence="6" id="KW-1185">Reference proteome</keyword>
<dbReference type="Gene3D" id="1.10.260.40">
    <property type="entry name" value="lambda repressor-like DNA-binding domains"/>
    <property type="match status" value="1"/>
</dbReference>
<evidence type="ECO:0000259" key="2">
    <source>
        <dbReference type="PROSITE" id="PS50943"/>
    </source>
</evidence>
<dbReference type="AlphaFoldDB" id="A0A0K9YYG2"/>
<dbReference type="InterPro" id="IPR001387">
    <property type="entry name" value="Cro/C1-type_HTH"/>
</dbReference>
<dbReference type="CDD" id="cd00093">
    <property type="entry name" value="HTH_XRE"/>
    <property type="match status" value="1"/>
</dbReference>
<protein>
    <recommendedName>
        <fullName evidence="2">HTH cro/C1-type domain-containing protein</fullName>
    </recommendedName>
</protein>
<keyword evidence="1" id="KW-0238">DNA-binding</keyword>
<evidence type="ECO:0000313" key="5">
    <source>
        <dbReference type="Proteomes" id="UP000036834"/>
    </source>
</evidence>
<evidence type="ECO:0000256" key="1">
    <source>
        <dbReference type="ARBA" id="ARBA00023125"/>
    </source>
</evidence>